<evidence type="ECO:0000313" key="2">
    <source>
        <dbReference type="Proteomes" id="UP001459277"/>
    </source>
</evidence>
<proteinExistence type="predicted"/>
<accession>A0AAW2BRW7</accession>
<dbReference type="Proteomes" id="UP001459277">
    <property type="component" value="Unassembled WGS sequence"/>
</dbReference>
<dbReference type="AlphaFoldDB" id="A0AAW2BRW7"/>
<dbReference type="EMBL" id="JAZDWU010000010">
    <property type="protein sequence ID" value="KAK9988031.1"/>
    <property type="molecule type" value="Genomic_DNA"/>
</dbReference>
<name>A0AAW2BRW7_9ROSI</name>
<organism evidence="1 2">
    <name type="scientific">Lithocarpus litseifolius</name>
    <dbReference type="NCBI Taxonomy" id="425828"/>
    <lineage>
        <taxon>Eukaryota</taxon>
        <taxon>Viridiplantae</taxon>
        <taxon>Streptophyta</taxon>
        <taxon>Embryophyta</taxon>
        <taxon>Tracheophyta</taxon>
        <taxon>Spermatophyta</taxon>
        <taxon>Magnoliopsida</taxon>
        <taxon>eudicotyledons</taxon>
        <taxon>Gunneridae</taxon>
        <taxon>Pentapetalae</taxon>
        <taxon>rosids</taxon>
        <taxon>fabids</taxon>
        <taxon>Fagales</taxon>
        <taxon>Fagaceae</taxon>
        <taxon>Lithocarpus</taxon>
    </lineage>
</organism>
<protein>
    <submittedName>
        <fullName evidence="1">Uncharacterized protein</fullName>
    </submittedName>
</protein>
<evidence type="ECO:0000313" key="1">
    <source>
        <dbReference type="EMBL" id="KAK9988031.1"/>
    </source>
</evidence>
<sequence length="201" mass="23471">MLLACVLIYQLGLILKKDSQSFHSFLNQLPSLDLWERGIDGNVFNFSNIGGYIFLSIGKILVHYFQIGKFTGDLIGRIEIRNNLTVSFTSPVIEENDYISSKYGLKIDILHFRHMIAQVILKSLGQDFEQKLSVSFKLFFSELFLYHKDLYVLQYCHPIFFNPSERLSFIHLILDSTGENPGARWIGDHFYNEKYSFHDWQ</sequence>
<reference evidence="1 2" key="1">
    <citation type="submission" date="2024-01" db="EMBL/GenBank/DDBJ databases">
        <title>A telomere-to-telomere, gap-free genome of sweet tea (Lithocarpus litseifolius).</title>
        <authorList>
            <person name="Zhou J."/>
        </authorList>
    </citation>
    <scope>NUCLEOTIDE SEQUENCE [LARGE SCALE GENOMIC DNA]</scope>
    <source>
        <strain evidence="1">Zhou-2022a</strain>
        <tissue evidence="1">Leaf</tissue>
    </source>
</reference>
<keyword evidence="2" id="KW-1185">Reference proteome</keyword>
<gene>
    <name evidence="1" type="ORF">SO802_028270</name>
</gene>
<comment type="caution">
    <text evidence="1">The sequence shown here is derived from an EMBL/GenBank/DDBJ whole genome shotgun (WGS) entry which is preliminary data.</text>
</comment>